<dbReference type="InterPro" id="IPR017528">
    <property type="entry name" value="CHP03097O-antigen_lig-rel"/>
</dbReference>
<dbReference type="AlphaFoldDB" id="A0A7G9YFQ6"/>
<evidence type="ECO:0000259" key="6">
    <source>
        <dbReference type="Pfam" id="PF04932"/>
    </source>
</evidence>
<comment type="subcellular location">
    <subcellularLocation>
        <location evidence="1">Membrane</location>
        <topology evidence="1">Multi-pass membrane protein</topology>
    </subcellularLocation>
</comment>
<sequence>MPSEWGERMHTIQTYQQDGSAMGRINAWKFAYNLASDRLIFGGGFECFRGWLFDQYAPNPDDVHDAHNIFFEVLGEHGFVGLLLYLLLLLFAWRTGSWIVKNAKNNPKTKWMADLASMVQVSIAAYVAGGSFLGLAYFDYYYHLIAILVLTKLMLEKYLTEHAAEEEV</sequence>
<feature type="transmembrane region" description="Helical" evidence="5">
    <location>
        <begin position="112"/>
        <end position="134"/>
    </location>
</feature>
<dbReference type="GO" id="GO:0016020">
    <property type="term" value="C:membrane"/>
    <property type="evidence" value="ECO:0007669"/>
    <property type="project" value="UniProtKB-SubCell"/>
</dbReference>
<proteinExistence type="predicted"/>
<evidence type="ECO:0000256" key="5">
    <source>
        <dbReference type="SAM" id="Phobius"/>
    </source>
</evidence>
<feature type="transmembrane region" description="Helical" evidence="5">
    <location>
        <begin position="79"/>
        <end position="100"/>
    </location>
</feature>
<evidence type="ECO:0000256" key="4">
    <source>
        <dbReference type="ARBA" id="ARBA00023136"/>
    </source>
</evidence>
<dbReference type="Pfam" id="PF04932">
    <property type="entry name" value="Wzy_C"/>
    <property type="match status" value="1"/>
</dbReference>
<dbReference type="InterPro" id="IPR051533">
    <property type="entry name" value="WaaL-like"/>
</dbReference>
<protein>
    <recommendedName>
        <fullName evidence="6">O-antigen ligase-related domain-containing protein</fullName>
    </recommendedName>
</protein>
<organism evidence="7">
    <name type="scientific">Candidatus Methanogaster sp. ANME-2c ERB4</name>
    <dbReference type="NCBI Taxonomy" id="2759911"/>
    <lineage>
        <taxon>Archaea</taxon>
        <taxon>Methanobacteriati</taxon>
        <taxon>Methanobacteriota</taxon>
        <taxon>Stenosarchaea group</taxon>
        <taxon>Methanomicrobia</taxon>
        <taxon>Methanosarcinales</taxon>
        <taxon>ANME-2 cluster</taxon>
        <taxon>Candidatus Methanogasteraceae</taxon>
        <taxon>Candidatus Methanogaster</taxon>
    </lineage>
</organism>
<evidence type="ECO:0000256" key="2">
    <source>
        <dbReference type="ARBA" id="ARBA00022692"/>
    </source>
</evidence>
<dbReference type="PANTHER" id="PTHR37422">
    <property type="entry name" value="TEICHURONIC ACID BIOSYNTHESIS PROTEIN TUAE"/>
    <property type="match status" value="1"/>
</dbReference>
<gene>
    <name evidence="7" type="ORF">LLDJECOC_00001</name>
</gene>
<dbReference type="NCBIfam" id="TIGR03097">
    <property type="entry name" value="PEP_O_lig_1"/>
    <property type="match status" value="1"/>
</dbReference>
<dbReference type="PANTHER" id="PTHR37422:SF23">
    <property type="entry name" value="TEICHURONIC ACID BIOSYNTHESIS PROTEIN TUAE"/>
    <property type="match status" value="1"/>
</dbReference>
<accession>A0A7G9YFQ6</accession>
<keyword evidence="2 5" id="KW-0812">Transmembrane</keyword>
<keyword evidence="4 5" id="KW-0472">Membrane</keyword>
<evidence type="ECO:0000256" key="3">
    <source>
        <dbReference type="ARBA" id="ARBA00022989"/>
    </source>
</evidence>
<feature type="domain" description="O-antigen ligase-related" evidence="6">
    <location>
        <begin position="3"/>
        <end position="86"/>
    </location>
</feature>
<keyword evidence="3 5" id="KW-1133">Transmembrane helix</keyword>
<dbReference type="EMBL" id="MT631226">
    <property type="protein sequence ID" value="QNO46840.1"/>
    <property type="molecule type" value="Genomic_DNA"/>
</dbReference>
<evidence type="ECO:0000256" key="1">
    <source>
        <dbReference type="ARBA" id="ARBA00004141"/>
    </source>
</evidence>
<evidence type="ECO:0000313" key="7">
    <source>
        <dbReference type="EMBL" id="QNO46840.1"/>
    </source>
</evidence>
<dbReference type="InterPro" id="IPR007016">
    <property type="entry name" value="O-antigen_ligase-rel_domated"/>
</dbReference>
<name>A0A7G9YFQ6_9EURY</name>
<reference evidence="7" key="1">
    <citation type="submission" date="2020-06" db="EMBL/GenBank/DDBJ databases">
        <title>Unique genomic features of the anaerobic methanotrophic archaea.</title>
        <authorList>
            <person name="Chadwick G.L."/>
            <person name="Skennerton C.T."/>
            <person name="Laso-Perez R."/>
            <person name="Leu A.O."/>
            <person name="Speth D.R."/>
            <person name="Yu H."/>
            <person name="Morgan-Lang C."/>
            <person name="Hatzenpichler R."/>
            <person name="Goudeau D."/>
            <person name="Malmstrom R."/>
            <person name="Brazelton W.J."/>
            <person name="Woyke T."/>
            <person name="Hallam S.J."/>
            <person name="Tyson G.W."/>
            <person name="Wegener G."/>
            <person name="Boetius A."/>
            <person name="Orphan V."/>
        </authorList>
    </citation>
    <scope>NUCLEOTIDE SEQUENCE</scope>
</reference>